<dbReference type="AlphaFoldDB" id="A0A7W7AAZ5"/>
<comment type="caution">
    <text evidence="1">The sequence shown here is derived from an EMBL/GenBank/DDBJ whole genome shotgun (WGS) entry which is preliminary data.</text>
</comment>
<protein>
    <submittedName>
        <fullName evidence="1">Uncharacterized protein</fullName>
    </submittedName>
</protein>
<proteinExistence type="predicted"/>
<sequence>MKQSVAARIEVIVRPDGLIEKCTVLETVGPASVARQLCNAQKPRTWKAAVGSDGNLTFGVVREWVKLVVPGSTNQSRISGIEDPVDAIIAMPPGLDGAASREVTVFVEMDEQGTPVACRAAQDAGMADLACAAALKIRESAIAVREAPLPSYVIARTIRFAG</sequence>
<gene>
    <name evidence="1" type="ORF">GGR37_001963</name>
</gene>
<dbReference type="Proteomes" id="UP000538566">
    <property type="component" value="Unassembled WGS sequence"/>
</dbReference>
<keyword evidence="2" id="KW-1185">Reference proteome</keyword>
<dbReference type="EMBL" id="JACHOA010000003">
    <property type="protein sequence ID" value="MBB4613688.1"/>
    <property type="molecule type" value="Genomic_DNA"/>
</dbReference>
<evidence type="ECO:0000313" key="1">
    <source>
        <dbReference type="EMBL" id="MBB4613688.1"/>
    </source>
</evidence>
<name>A0A7W7AAZ5_9SPHN</name>
<reference evidence="1 2" key="1">
    <citation type="submission" date="2020-08" db="EMBL/GenBank/DDBJ databases">
        <title>Genomic Encyclopedia of Type Strains, Phase IV (KMG-IV): sequencing the most valuable type-strain genomes for metagenomic binning, comparative biology and taxonomic classification.</title>
        <authorList>
            <person name="Goeker M."/>
        </authorList>
    </citation>
    <scope>NUCLEOTIDE SEQUENCE [LARGE SCALE GENOMIC DNA]</scope>
    <source>
        <strain evidence="1 2">DSM 17507</strain>
    </source>
</reference>
<organism evidence="1 2">
    <name type="scientific">Novosphingobium taihuense</name>
    <dbReference type="NCBI Taxonomy" id="260085"/>
    <lineage>
        <taxon>Bacteria</taxon>
        <taxon>Pseudomonadati</taxon>
        <taxon>Pseudomonadota</taxon>
        <taxon>Alphaproteobacteria</taxon>
        <taxon>Sphingomonadales</taxon>
        <taxon>Sphingomonadaceae</taxon>
        <taxon>Novosphingobium</taxon>
    </lineage>
</organism>
<evidence type="ECO:0000313" key="2">
    <source>
        <dbReference type="Proteomes" id="UP000538566"/>
    </source>
</evidence>
<accession>A0A7W7AAZ5</accession>
<dbReference type="RefSeq" id="WP_158637752.1">
    <property type="nucleotide sequence ID" value="NZ_JACHOA010000003.1"/>
</dbReference>